<reference evidence="1" key="1">
    <citation type="submission" date="2021-07" db="EMBL/GenBank/DDBJ databases">
        <authorList>
            <person name="Durling M."/>
        </authorList>
    </citation>
    <scope>NUCLEOTIDE SEQUENCE</scope>
</reference>
<dbReference type="Proteomes" id="UP000696280">
    <property type="component" value="Unassembled WGS sequence"/>
</dbReference>
<organism evidence="1 2">
    <name type="scientific">Hymenoscyphus fraxineus</name>
    <dbReference type="NCBI Taxonomy" id="746836"/>
    <lineage>
        <taxon>Eukaryota</taxon>
        <taxon>Fungi</taxon>
        <taxon>Dikarya</taxon>
        <taxon>Ascomycota</taxon>
        <taxon>Pezizomycotina</taxon>
        <taxon>Leotiomycetes</taxon>
        <taxon>Helotiales</taxon>
        <taxon>Helotiaceae</taxon>
        <taxon>Hymenoscyphus</taxon>
    </lineage>
</organism>
<comment type="caution">
    <text evidence="1">The sequence shown here is derived from an EMBL/GenBank/DDBJ whole genome shotgun (WGS) entry which is preliminary data.</text>
</comment>
<keyword evidence="2" id="KW-1185">Reference proteome</keyword>
<dbReference type="AlphaFoldDB" id="A0A9N9PP59"/>
<proteinExistence type="predicted"/>
<dbReference type="Gene3D" id="3.30.10.10">
    <property type="entry name" value="Trypsin Inhibitor V, subunit A"/>
    <property type="match status" value="1"/>
</dbReference>
<evidence type="ECO:0000313" key="1">
    <source>
        <dbReference type="EMBL" id="CAG8950705.1"/>
    </source>
</evidence>
<dbReference type="PANTHER" id="PTHR39600:SF1">
    <property type="entry name" value="PEPTIDASE INHIBITOR I78 FAMILY PROTEIN"/>
    <property type="match status" value="1"/>
</dbReference>
<dbReference type="EMBL" id="CAJVRL010000038">
    <property type="protein sequence ID" value="CAG8950705.1"/>
    <property type="molecule type" value="Genomic_DNA"/>
</dbReference>
<gene>
    <name evidence="1" type="ORF">HYFRA_00002915</name>
</gene>
<accession>A0A9N9PP59</accession>
<dbReference type="InterPro" id="IPR021719">
    <property type="entry name" value="Prot_inh_I78"/>
</dbReference>
<sequence length="113" mass="12621">MFPSKPIKPSLLNRKLLQHPYKPFTITKTTLKMPLVVPGITSEGGGDKTQEWSNKLVGKKLGDVSDAVTFAKADLPEQTRIITKDTMVTKDFRPERLNVHVNDDGTVSHVNHQ</sequence>
<dbReference type="OrthoDB" id="10013825at2759"/>
<dbReference type="PANTHER" id="PTHR39600">
    <property type="entry name" value="PEPTIDASE INHIBITOR I78 FAMILY PROTEIN"/>
    <property type="match status" value="1"/>
</dbReference>
<protein>
    <submittedName>
        <fullName evidence="1">Uncharacterized protein</fullName>
    </submittedName>
</protein>
<name>A0A9N9PP59_9HELO</name>
<evidence type="ECO:0000313" key="2">
    <source>
        <dbReference type="Proteomes" id="UP000696280"/>
    </source>
</evidence>
<dbReference type="Pfam" id="PF11720">
    <property type="entry name" value="Inhibitor_I78"/>
    <property type="match status" value="1"/>
</dbReference>